<evidence type="ECO:0000256" key="3">
    <source>
        <dbReference type="ARBA" id="ARBA00022448"/>
    </source>
</evidence>
<evidence type="ECO:0000256" key="8">
    <source>
        <dbReference type="ARBA" id="ARBA00022967"/>
    </source>
</evidence>
<keyword evidence="15" id="KW-1185">Reference proteome</keyword>
<dbReference type="RefSeq" id="WP_094018445.1">
    <property type="nucleotide sequence ID" value="NZ_NMQW01000057.1"/>
</dbReference>
<keyword evidence="9 12" id="KW-1133">Transmembrane helix</keyword>
<reference evidence="14 15" key="1">
    <citation type="submission" date="2017-07" db="EMBL/GenBank/DDBJ databases">
        <title>Genome sequencing and assembly of Paenibacillus rigui.</title>
        <authorList>
            <person name="Mayilraj S."/>
        </authorList>
    </citation>
    <scope>NUCLEOTIDE SEQUENCE [LARGE SCALE GENOMIC DNA]</scope>
    <source>
        <strain evidence="14 15">JCM 16352</strain>
    </source>
</reference>
<feature type="transmembrane region" description="Helical" evidence="12">
    <location>
        <begin position="468"/>
        <end position="488"/>
    </location>
</feature>
<dbReference type="PANTHER" id="PTHR43553">
    <property type="entry name" value="HEAVY METAL TRANSPORTER"/>
    <property type="match status" value="1"/>
</dbReference>
<evidence type="ECO:0000256" key="5">
    <source>
        <dbReference type="ARBA" id="ARBA00022692"/>
    </source>
</evidence>
<gene>
    <name evidence="14" type="ORF">CF651_29510</name>
</gene>
<dbReference type="EMBL" id="NMQW01000057">
    <property type="protein sequence ID" value="OXM82803.1"/>
    <property type="molecule type" value="Genomic_DNA"/>
</dbReference>
<evidence type="ECO:0000313" key="15">
    <source>
        <dbReference type="Proteomes" id="UP000215509"/>
    </source>
</evidence>
<feature type="transmembrane region" description="Helical" evidence="12">
    <location>
        <begin position="441"/>
        <end position="462"/>
    </location>
</feature>
<dbReference type="CDD" id="cd03225">
    <property type="entry name" value="ABC_cobalt_CbiO_domain1"/>
    <property type="match status" value="1"/>
</dbReference>
<feature type="compositionally biased region" description="Basic and acidic residues" evidence="11">
    <location>
        <begin position="369"/>
        <end position="385"/>
    </location>
</feature>
<dbReference type="InterPro" id="IPR003339">
    <property type="entry name" value="ABC/ECF_trnsptr_transmembrane"/>
</dbReference>
<proteinExistence type="inferred from homology"/>
<dbReference type="SUPFAM" id="SSF52540">
    <property type="entry name" value="P-loop containing nucleoside triphosphate hydrolases"/>
    <property type="match status" value="1"/>
</dbReference>
<feature type="region of interest" description="Disordered" evidence="11">
    <location>
        <begin position="1"/>
        <end position="23"/>
    </location>
</feature>
<evidence type="ECO:0000256" key="9">
    <source>
        <dbReference type="ARBA" id="ARBA00022989"/>
    </source>
</evidence>
<feature type="transmembrane region" description="Helical" evidence="12">
    <location>
        <begin position="509"/>
        <end position="528"/>
    </location>
</feature>
<dbReference type="GO" id="GO:0016887">
    <property type="term" value="F:ATP hydrolysis activity"/>
    <property type="evidence" value="ECO:0007669"/>
    <property type="project" value="InterPro"/>
</dbReference>
<keyword evidence="7" id="KW-0067">ATP-binding</keyword>
<dbReference type="InterPro" id="IPR003593">
    <property type="entry name" value="AAA+_ATPase"/>
</dbReference>
<name>A0A229UHD3_9BACL</name>
<dbReference type="GO" id="GO:0042626">
    <property type="term" value="F:ATPase-coupled transmembrane transporter activity"/>
    <property type="evidence" value="ECO:0007669"/>
    <property type="project" value="TreeGrafter"/>
</dbReference>
<evidence type="ECO:0000256" key="6">
    <source>
        <dbReference type="ARBA" id="ARBA00022741"/>
    </source>
</evidence>
<evidence type="ECO:0000256" key="1">
    <source>
        <dbReference type="ARBA" id="ARBA00004141"/>
    </source>
</evidence>
<dbReference type="GO" id="GO:0043190">
    <property type="term" value="C:ATP-binding cassette (ABC) transporter complex"/>
    <property type="evidence" value="ECO:0007669"/>
    <property type="project" value="TreeGrafter"/>
</dbReference>
<comment type="similarity">
    <text evidence="2">Belongs to the ABC transporter superfamily.</text>
</comment>
<keyword evidence="8" id="KW-1278">Translocase</keyword>
<dbReference type="InterPro" id="IPR027417">
    <property type="entry name" value="P-loop_NTPase"/>
</dbReference>
<dbReference type="CDD" id="cd16914">
    <property type="entry name" value="EcfT"/>
    <property type="match status" value="1"/>
</dbReference>
<evidence type="ECO:0000256" key="4">
    <source>
        <dbReference type="ARBA" id="ARBA00022475"/>
    </source>
</evidence>
<evidence type="ECO:0000256" key="7">
    <source>
        <dbReference type="ARBA" id="ARBA00022840"/>
    </source>
</evidence>
<feature type="transmembrane region" description="Helical" evidence="12">
    <location>
        <begin position="548"/>
        <end position="568"/>
    </location>
</feature>
<dbReference type="PANTHER" id="PTHR43553:SF24">
    <property type="entry name" value="ENERGY-COUPLING FACTOR TRANSPORTER ATP-BINDING PROTEIN ECFA1"/>
    <property type="match status" value="1"/>
</dbReference>
<keyword evidence="3" id="KW-0813">Transport</keyword>
<dbReference type="PROSITE" id="PS50893">
    <property type="entry name" value="ABC_TRANSPORTER_2"/>
    <property type="match status" value="1"/>
</dbReference>
<evidence type="ECO:0000256" key="2">
    <source>
        <dbReference type="ARBA" id="ARBA00005417"/>
    </source>
</evidence>
<evidence type="ECO:0000313" key="14">
    <source>
        <dbReference type="EMBL" id="OXM82803.1"/>
    </source>
</evidence>
<keyword evidence="6" id="KW-0547">Nucleotide-binding</keyword>
<organism evidence="14 15">
    <name type="scientific">Paenibacillus rigui</name>
    <dbReference type="NCBI Taxonomy" id="554312"/>
    <lineage>
        <taxon>Bacteria</taxon>
        <taxon>Bacillati</taxon>
        <taxon>Bacillota</taxon>
        <taxon>Bacilli</taxon>
        <taxon>Bacillales</taxon>
        <taxon>Paenibacillaceae</taxon>
        <taxon>Paenibacillus</taxon>
    </lineage>
</organism>
<dbReference type="Proteomes" id="UP000215509">
    <property type="component" value="Unassembled WGS sequence"/>
</dbReference>
<dbReference type="Pfam" id="PF00005">
    <property type="entry name" value="ABC_tran"/>
    <property type="match status" value="1"/>
</dbReference>
<keyword evidence="5 12" id="KW-0812">Transmembrane</keyword>
<protein>
    <recommendedName>
        <fullName evidence="13">ABC transporter domain-containing protein</fullName>
    </recommendedName>
</protein>
<feature type="region of interest" description="Disordered" evidence="11">
    <location>
        <begin position="333"/>
        <end position="402"/>
    </location>
</feature>
<dbReference type="AlphaFoldDB" id="A0A229UHD3"/>
<feature type="domain" description="ABC transporter" evidence="13">
    <location>
        <begin position="27"/>
        <end position="269"/>
    </location>
</feature>
<dbReference type="SMART" id="SM00382">
    <property type="entry name" value="AAA"/>
    <property type="match status" value="1"/>
</dbReference>
<dbReference type="InterPro" id="IPR015856">
    <property type="entry name" value="ABC_transpr_CbiO/EcfA_su"/>
</dbReference>
<evidence type="ECO:0000256" key="12">
    <source>
        <dbReference type="SAM" id="Phobius"/>
    </source>
</evidence>
<comment type="subcellular location">
    <subcellularLocation>
        <location evidence="1">Membrane</location>
        <topology evidence="1">Multi-pass membrane protein</topology>
    </subcellularLocation>
</comment>
<dbReference type="InterPro" id="IPR050095">
    <property type="entry name" value="ECF_ABC_transporter_ATP-bd"/>
</dbReference>
<keyword evidence="4" id="KW-1003">Cell membrane</keyword>
<dbReference type="GO" id="GO:0005524">
    <property type="term" value="F:ATP binding"/>
    <property type="evidence" value="ECO:0007669"/>
    <property type="project" value="UniProtKB-KW"/>
</dbReference>
<evidence type="ECO:0000256" key="10">
    <source>
        <dbReference type="ARBA" id="ARBA00023136"/>
    </source>
</evidence>
<evidence type="ECO:0000256" key="11">
    <source>
        <dbReference type="SAM" id="MobiDB-lite"/>
    </source>
</evidence>
<sequence>MITKQPLSSGHEGKEAALQSASSTEEVRLEHVWVLPPDGSTRKEPLLKDLNCRFAAKTITLIAGPTGSGKSTLLHALAGLLPLYRGSVTYGPHSLWQPKGRLHAEVHRAIGIVFQYPERQLFAESIEKEFRYSLRPYRLTKKAEAERIGKALDRMQLSQTFLEESFLTLSDGQKRKAALATTIAAEPQWLLLDEPTAGIDPQGIGPLLQMIMEHKQASGGGAIVISHDLDTFLPVADRIILLRDGEIAADGTREELLAQPDAWLQAGVGMPSSLALAQALERNGTGIKNPHLTNGRFQPMEAFPVTPQAMAEAILQLRASGTSRQTRVDMTYPAREPSERDGMADAGSSVGERQVRQARNDGNQWDGSELDRRDKRAAWPKETRTETGAGWNGDTRSEARASLHPEGAPENIVGSLHPIAKWFVYILLSTGILLQHSWLGIGIAALITLCCILISGAAYPSLMKPAKPFIYFLVLSTVVSGCGIDFAPDSWRPERFYFSIPSAMATLQLLSRFLLVMLLGVLLAVTTGTRKMQAGLEQALSFLERFRVPVAAFTFSATLLVRFLPMLFQEMDRTALIVKARGKTQGRKGRLRVQDVPVFLIPFLLSMMKHAEDLSLALEAKGYQLKRLNGQSAAALPWTKREWLGIAVGIGLFTMLYIAER</sequence>
<accession>A0A229UHD3</accession>
<keyword evidence="10 12" id="KW-0472">Membrane</keyword>
<evidence type="ECO:0000259" key="13">
    <source>
        <dbReference type="PROSITE" id="PS50893"/>
    </source>
</evidence>
<comment type="caution">
    <text evidence="14">The sequence shown here is derived from an EMBL/GenBank/DDBJ whole genome shotgun (WGS) entry which is preliminary data.</text>
</comment>
<dbReference type="Pfam" id="PF02361">
    <property type="entry name" value="CbiQ"/>
    <property type="match status" value="1"/>
</dbReference>
<dbReference type="Gene3D" id="3.40.50.300">
    <property type="entry name" value="P-loop containing nucleotide triphosphate hydrolases"/>
    <property type="match status" value="1"/>
</dbReference>
<dbReference type="InterPro" id="IPR003439">
    <property type="entry name" value="ABC_transporter-like_ATP-bd"/>
</dbReference>
<feature type="transmembrane region" description="Helical" evidence="12">
    <location>
        <begin position="643"/>
        <end position="659"/>
    </location>
</feature>